<sequence>MGICPLYTIQHTLGKPAHKAHNFFVANQLKYGIDGPLAAFTQVHVFSKVKPNLTERHVLFDDSENNSSHMLSIGMQLPMPVECILFLHDAKLILSVDMPSFFMQLCLAEDIADFWTYDSGSAGKVHNLHMVQGNSKSPAIAQTFLTYVLASMPELQPCLMVYIDNVYLMLTTSNKIDHIHDIGLFAWCLVHANTMINMSKSLWCMAMGIKVLGHQWSANQMWQAFDHWVETMQALEMMMMVTGIWHLCKWIQIILAPFYQMVGKTQLTKDDIKSLYEPWHKLKQALLDVRHLYILLLGAPLVLHTDAAGAGMGATLLAQL</sequence>
<gene>
    <name evidence="1" type="ORF">LPJ66_006024</name>
</gene>
<keyword evidence="2" id="KW-1185">Reference proteome</keyword>
<accession>A0ACC1IIY2</accession>
<proteinExistence type="predicted"/>
<evidence type="ECO:0000313" key="1">
    <source>
        <dbReference type="EMBL" id="KAJ1892987.1"/>
    </source>
</evidence>
<evidence type="ECO:0000313" key="2">
    <source>
        <dbReference type="Proteomes" id="UP001150581"/>
    </source>
</evidence>
<reference evidence="1" key="1">
    <citation type="submission" date="2022-07" db="EMBL/GenBank/DDBJ databases">
        <title>Phylogenomic reconstructions and comparative analyses of Kickxellomycotina fungi.</title>
        <authorList>
            <person name="Reynolds N.K."/>
            <person name="Stajich J.E."/>
            <person name="Barry K."/>
            <person name="Grigoriev I.V."/>
            <person name="Crous P."/>
            <person name="Smith M.E."/>
        </authorList>
    </citation>
    <scope>NUCLEOTIDE SEQUENCE</scope>
    <source>
        <strain evidence="1">Benny 63K</strain>
    </source>
</reference>
<dbReference type="EMBL" id="JANBPG010000903">
    <property type="protein sequence ID" value="KAJ1892987.1"/>
    <property type="molecule type" value="Genomic_DNA"/>
</dbReference>
<comment type="caution">
    <text evidence="1">The sequence shown here is derived from an EMBL/GenBank/DDBJ whole genome shotgun (WGS) entry which is preliminary data.</text>
</comment>
<protein>
    <submittedName>
        <fullName evidence="1">Uncharacterized protein</fullName>
    </submittedName>
</protein>
<organism evidence="1 2">
    <name type="scientific">Kickxella alabastrina</name>
    <dbReference type="NCBI Taxonomy" id="61397"/>
    <lineage>
        <taxon>Eukaryota</taxon>
        <taxon>Fungi</taxon>
        <taxon>Fungi incertae sedis</taxon>
        <taxon>Zoopagomycota</taxon>
        <taxon>Kickxellomycotina</taxon>
        <taxon>Kickxellomycetes</taxon>
        <taxon>Kickxellales</taxon>
        <taxon>Kickxellaceae</taxon>
        <taxon>Kickxella</taxon>
    </lineage>
</organism>
<dbReference type="Proteomes" id="UP001150581">
    <property type="component" value="Unassembled WGS sequence"/>
</dbReference>
<name>A0ACC1IIY2_9FUNG</name>